<accession>A0A7K4M9F6</accession>
<keyword evidence="1" id="KW-0472">Membrane</keyword>
<sequence length="75" mass="8438">MSYPEKQRSNAWFLLPIFFGVIGGIIAFFILRHDDPRKAKNCLYLGLALMFIGIIFNIFIASSIPGLDSGFNINI</sequence>
<dbReference type="Proteomes" id="UP000587702">
    <property type="component" value="Unassembled WGS sequence"/>
</dbReference>
<dbReference type="Proteomes" id="UP000559282">
    <property type="component" value="Unassembled WGS sequence"/>
</dbReference>
<evidence type="ECO:0000313" key="6">
    <source>
        <dbReference type="EMBL" id="NWK01419.1"/>
    </source>
</evidence>
<proteinExistence type="predicted"/>
<dbReference type="AlphaFoldDB" id="A0A7K4M9F6"/>
<dbReference type="Proteomes" id="UP000547822">
    <property type="component" value="Unassembled WGS sequence"/>
</dbReference>
<evidence type="ECO:0000313" key="7">
    <source>
        <dbReference type="EMBL" id="NWK08009.1"/>
    </source>
</evidence>
<evidence type="ECO:0000313" key="2">
    <source>
        <dbReference type="EMBL" id="NWJ20691.1"/>
    </source>
</evidence>
<keyword evidence="1" id="KW-1133">Transmembrane helix</keyword>
<gene>
    <name evidence="6" type="ORF">HX840_05920</name>
    <name evidence="7" type="ORF">HX847_06350</name>
    <name evidence="3" type="ORF">HX848_06265</name>
    <name evidence="8" type="ORF">HX853_04565</name>
    <name evidence="5" type="ORF">HX854_06360</name>
    <name evidence="4" type="ORF">HX858_07170</name>
    <name evidence="2" type="ORF">HX860_06480</name>
</gene>
<evidence type="ECO:0000313" key="3">
    <source>
        <dbReference type="EMBL" id="NWJ28967.1"/>
    </source>
</evidence>
<evidence type="ECO:0000313" key="10">
    <source>
        <dbReference type="Proteomes" id="UP000535457"/>
    </source>
</evidence>
<dbReference type="Proteomes" id="UP000575480">
    <property type="component" value="Unassembled WGS sequence"/>
</dbReference>
<dbReference type="EMBL" id="JACATH010000007">
    <property type="protein sequence ID" value="NWJ57515.1"/>
    <property type="molecule type" value="Genomic_DNA"/>
</dbReference>
<keyword evidence="1" id="KW-0812">Transmembrane</keyword>
<dbReference type="EMBL" id="JACATG010000005">
    <property type="protein sequence ID" value="NWK13892.1"/>
    <property type="molecule type" value="Genomic_DNA"/>
</dbReference>
<comment type="caution">
    <text evidence="2">The sequence shown here is derived from an EMBL/GenBank/DDBJ whole genome shotgun (WGS) entry which is preliminary data.</text>
</comment>
<dbReference type="EMBL" id="JACATC010000007">
    <property type="protein sequence ID" value="NWJ84330.1"/>
    <property type="molecule type" value="Genomic_DNA"/>
</dbReference>
<evidence type="ECO:0000313" key="13">
    <source>
        <dbReference type="Proteomes" id="UP000563820"/>
    </source>
</evidence>
<name>A0A7K4M9F6_9ARCH</name>
<feature type="transmembrane region" description="Helical" evidence="1">
    <location>
        <begin position="12"/>
        <end position="31"/>
    </location>
</feature>
<dbReference type="Proteomes" id="UP000535457">
    <property type="component" value="Unassembled WGS sequence"/>
</dbReference>
<evidence type="ECO:0000313" key="4">
    <source>
        <dbReference type="EMBL" id="NWJ57515.1"/>
    </source>
</evidence>
<feature type="transmembrane region" description="Helical" evidence="1">
    <location>
        <begin position="43"/>
        <end position="64"/>
    </location>
</feature>
<organism evidence="2 15">
    <name type="scientific">Marine Group I thaumarchaeote</name>
    <dbReference type="NCBI Taxonomy" id="2511932"/>
    <lineage>
        <taxon>Archaea</taxon>
        <taxon>Nitrososphaerota</taxon>
        <taxon>Marine Group I</taxon>
    </lineage>
</organism>
<dbReference type="EMBL" id="JACATF010000029">
    <property type="protein sequence ID" value="NWK08009.1"/>
    <property type="molecule type" value="Genomic_DNA"/>
</dbReference>
<dbReference type="Proteomes" id="UP000563820">
    <property type="component" value="Unassembled WGS sequence"/>
</dbReference>
<dbReference type="EMBL" id="JACATI010000008">
    <property type="protein sequence ID" value="NWJ20691.1"/>
    <property type="molecule type" value="Genomic_DNA"/>
</dbReference>
<reference evidence="2" key="2">
    <citation type="submission" date="2020-06" db="EMBL/GenBank/DDBJ databases">
        <authorList>
            <person name="Wang Y."/>
        </authorList>
    </citation>
    <scope>NUCLEOTIDE SEQUENCE</scope>
    <source>
        <strain evidence="2">L14</strain>
        <strain evidence="4">L15a</strain>
        <strain evidence="8">L19a</strain>
        <strain evidence="7">T1C4</strain>
        <strain evidence="3">T1L11</strain>
        <strain evidence="6">T1L9</strain>
        <strain evidence="5">T3L1</strain>
    </source>
</reference>
<dbReference type="EMBL" id="JACATD010000007">
    <property type="protein sequence ID" value="NWK01419.1"/>
    <property type="molecule type" value="Genomic_DNA"/>
</dbReference>
<dbReference type="EMBL" id="JACATE010000010">
    <property type="protein sequence ID" value="NWJ28967.1"/>
    <property type="molecule type" value="Genomic_DNA"/>
</dbReference>
<evidence type="ECO:0000313" key="8">
    <source>
        <dbReference type="EMBL" id="NWK13892.1"/>
    </source>
</evidence>
<evidence type="ECO:0000313" key="14">
    <source>
        <dbReference type="Proteomes" id="UP000575480"/>
    </source>
</evidence>
<reference evidence="9 10" key="1">
    <citation type="journal article" date="2019" name="Environ. Microbiol.">
        <title>Genomics insights into ecotype formation of ammonia-oxidizing archaea in the deep ocean.</title>
        <authorList>
            <person name="Wang Y."/>
            <person name="Huang J.M."/>
            <person name="Cui G.J."/>
            <person name="Nunoura T."/>
            <person name="Takaki Y."/>
            <person name="Li W.L."/>
            <person name="Li J."/>
            <person name="Gao Z.M."/>
            <person name="Takai K."/>
            <person name="Zhang A.Q."/>
            <person name="Stepanauskas R."/>
        </authorList>
    </citation>
    <scope>NUCLEOTIDE SEQUENCE [LARGE SCALE GENOMIC DNA]</scope>
    <source>
        <strain evidence="2 15">L14</strain>
        <strain evidence="4 14">L15a</strain>
        <strain evidence="8 10">L19a</strain>
        <strain evidence="7 12">T1C4</strain>
        <strain evidence="3 13">T1L11</strain>
        <strain evidence="6 11">T1L9</strain>
        <strain evidence="5 9">T3L1</strain>
    </source>
</reference>
<dbReference type="Proteomes" id="UP000520052">
    <property type="component" value="Unassembled WGS sequence"/>
</dbReference>
<evidence type="ECO:0000313" key="9">
    <source>
        <dbReference type="Proteomes" id="UP000520052"/>
    </source>
</evidence>
<evidence type="ECO:0000313" key="5">
    <source>
        <dbReference type="EMBL" id="NWJ84330.1"/>
    </source>
</evidence>
<evidence type="ECO:0000313" key="15">
    <source>
        <dbReference type="Proteomes" id="UP000587702"/>
    </source>
</evidence>
<evidence type="ECO:0000256" key="1">
    <source>
        <dbReference type="SAM" id="Phobius"/>
    </source>
</evidence>
<evidence type="ECO:0000313" key="11">
    <source>
        <dbReference type="Proteomes" id="UP000547822"/>
    </source>
</evidence>
<protein>
    <submittedName>
        <fullName evidence="2">Uncharacterized protein</fullName>
    </submittedName>
</protein>
<evidence type="ECO:0000313" key="12">
    <source>
        <dbReference type="Proteomes" id="UP000559282"/>
    </source>
</evidence>